<feature type="binding site" evidence="9">
    <location>
        <position position="233"/>
    </location>
    <ligand>
        <name>S-adenosyl-L-methionine</name>
        <dbReference type="ChEBI" id="CHEBI:59789"/>
    </ligand>
</feature>
<organism evidence="11 12">
    <name type="scientific">Lithohypha guttulata</name>
    <dbReference type="NCBI Taxonomy" id="1690604"/>
    <lineage>
        <taxon>Eukaryota</taxon>
        <taxon>Fungi</taxon>
        <taxon>Dikarya</taxon>
        <taxon>Ascomycota</taxon>
        <taxon>Pezizomycotina</taxon>
        <taxon>Eurotiomycetes</taxon>
        <taxon>Chaetothyriomycetidae</taxon>
        <taxon>Chaetothyriales</taxon>
        <taxon>Trichomeriaceae</taxon>
        <taxon>Lithohypha</taxon>
    </lineage>
</organism>
<evidence type="ECO:0000256" key="2">
    <source>
        <dbReference type="ARBA" id="ARBA00022490"/>
    </source>
</evidence>
<dbReference type="SUPFAM" id="SSF53335">
    <property type="entry name" value="S-adenosyl-L-methionine-dependent methyltransferases"/>
    <property type="match status" value="1"/>
</dbReference>
<evidence type="ECO:0000256" key="7">
    <source>
        <dbReference type="ARBA" id="ARBA00023128"/>
    </source>
</evidence>
<accession>A0ABR0K313</accession>
<evidence type="ECO:0000313" key="11">
    <source>
        <dbReference type="EMBL" id="KAK5084899.1"/>
    </source>
</evidence>
<dbReference type="InterPro" id="IPR025792">
    <property type="entry name" value="tRNA_Gua_MeTrfase_euk"/>
</dbReference>
<evidence type="ECO:0000313" key="12">
    <source>
        <dbReference type="Proteomes" id="UP001345013"/>
    </source>
</evidence>
<evidence type="ECO:0000256" key="4">
    <source>
        <dbReference type="ARBA" id="ARBA00022679"/>
    </source>
</evidence>
<feature type="binding site" evidence="9">
    <location>
        <begin position="299"/>
        <end position="300"/>
    </location>
    <ligand>
        <name>S-adenosyl-L-methionine</name>
        <dbReference type="ChEBI" id="CHEBI:59789"/>
    </ligand>
</feature>
<feature type="binding site" evidence="9">
    <location>
        <position position="361"/>
    </location>
    <ligand>
        <name>S-adenosyl-L-methionine</name>
        <dbReference type="ChEBI" id="CHEBI:59789"/>
    </ligand>
</feature>
<dbReference type="PANTHER" id="PTHR23245">
    <property type="entry name" value="TRNA METHYLTRANSFERASE"/>
    <property type="match status" value="1"/>
</dbReference>
<keyword evidence="7 9" id="KW-0496">Mitochondrion</keyword>
<dbReference type="PROSITE" id="PS51684">
    <property type="entry name" value="SAM_MT_TRM5_TYW2"/>
    <property type="match status" value="1"/>
</dbReference>
<keyword evidence="6 9" id="KW-0819">tRNA processing</keyword>
<dbReference type="InterPro" id="IPR056744">
    <property type="entry name" value="TRM5/TYW2-like_N"/>
</dbReference>
<dbReference type="Gene3D" id="3.40.50.150">
    <property type="entry name" value="Vaccinia Virus protein VP39"/>
    <property type="match status" value="1"/>
</dbReference>
<name>A0ABR0K313_9EURO</name>
<evidence type="ECO:0000259" key="10">
    <source>
        <dbReference type="PROSITE" id="PS51684"/>
    </source>
</evidence>
<keyword evidence="5 9" id="KW-0949">S-adenosyl-L-methionine</keyword>
<proteinExistence type="inferred from homology"/>
<keyword evidence="2 9" id="KW-0963">Cytoplasm</keyword>
<protein>
    <recommendedName>
        <fullName evidence="9">tRNA (guanine(37)-N1)-methyltransferase</fullName>
        <ecNumber evidence="9">2.1.1.228</ecNumber>
    </recommendedName>
    <alternativeName>
        <fullName evidence="9">M1G-methyltransferase</fullName>
    </alternativeName>
    <alternativeName>
        <fullName evidence="9">tRNA [GM37] methyltransferase</fullName>
    </alternativeName>
    <alternativeName>
        <fullName evidence="9">tRNA methyltransferase 5</fullName>
    </alternativeName>
</protein>
<comment type="catalytic activity">
    <reaction evidence="9">
        <text>guanosine(37) in tRNA + S-adenosyl-L-methionine = N(1)-methylguanosine(37) in tRNA + S-adenosyl-L-homocysteine + H(+)</text>
        <dbReference type="Rhea" id="RHEA:36899"/>
        <dbReference type="Rhea" id="RHEA-COMP:10145"/>
        <dbReference type="Rhea" id="RHEA-COMP:10147"/>
        <dbReference type="ChEBI" id="CHEBI:15378"/>
        <dbReference type="ChEBI" id="CHEBI:57856"/>
        <dbReference type="ChEBI" id="CHEBI:59789"/>
        <dbReference type="ChEBI" id="CHEBI:73542"/>
        <dbReference type="ChEBI" id="CHEBI:74269"/>
        <dbReference type="EC" id="2.1.1.228"/>
    </reaction>
</comment>
<evidence type="ECO:0000256" key="8">
    <source>
        <dbReference type="ARBA" id="ARBA00023242"/>
    </source>
</evidence>
<dbReference type="InterPro" id="IPR056743">
    <property type="entry name" value="TRM5-TYW2-like_MTfase"/>
</dbReference>
<dbReference type="GO" id="GO:0052906">
    <property type="term" value="F:tRNA (guanine(37)-N1)-methyltransferase activity"/>
    <property type="evidence" value="ECO:0007669"/>
    <property type="project" value="UniProtKB-EC"/>
</dbReference>
<dbReference type="InterPro" id="IPR029063">
    <property type="entry name" value="SAM-dependent_MTases_sf"/>
</dbReference>
<dbReference type="Pfam" id="PF02475">
    <property type="entry name" value="TRM5-TYW2_MTfase"/>
    <property type="match status" value="1"/>
</dbReference>
<dbReference type="EMBL" id="JAVRRG010000110">
    <property type="protein sequence ID" value="KAK5084899.1"/>
    <property type="molecule type" value="Genomic_DNA"/>
</dbReference>
<gene>
    <name evidence="9 11" type="primary">TRM5</name>
    <name evidence="11" type="ORF">LTR24_007387</name>
</gene>
<evidence type="ECO:0000256" key="6">
    <source>
        <dbReference type="ARBA" id="ARBA00022694"/>
    </source>
</evidence>
<dbReference type="HAMAP" id="MF_03152">
    <property type="entry name" value="TRM5"/>
    <property type="match status" value="1"/>
</dbReference>
<feature type="binding site" evidence="9">
    <location>
        <begin position="271"/>
        <end position="272"/>
    </location>
    <ligand>
        <name>S-adenosyl-L-methionine</name>
        <dbReference type="ChEBI" id="CHEBI:59789"/>
    </ligand>
</feature>
<keyword evidence="12" id="KW-1185">Reference proteome</keyword>
<dbReference type="InterPro" id="IPR030382">
    <property type="entry name" value="MeTrfase_TRM5/TYW2"/>
</dbReference>
<comment type="similarity">
    <text evidence="9">Belongs to the TRM5 / TYW2 family.</text>
</comment>
<dbReference type="EC" id="2.1.1.228" evidence="9"/>
<keyword evidence="4 9" id="KW-0808">Transferase</keyword>
<dbReference type="PANTHER" id="PTHR23245:SF36">
    <property type="entry name" value="TRNA (GUANINE(37)-N1)-METHYLTRANSFERASE"/>
    <property type="match status" value="1"/>
</dbReference>
<evidence type="ECO:0000256" key="5">
    <source>
        <dbReference type="ARBA" id="ARBA00022691"/>
    </source>
</evidence>
<comment type="subunit">
    <text evidence="9">Monomer.</text>
</comment>
<comment type="similarity">
    <text evidence="1">Belongs to the class I-like SAM-binding methyltransferase superfamily. TRM5/TYW2 family.</text>
</comment>
<feature type="domain" description="SAM-dependent methyltransferase TRM5/TYW2-type" evidence="10">
    <location>
        <begin position="142"/>
        <end position="455"/>
    </location>
</feature>
<keyword evidence="3 9" id="KW-0489">Methyltransferase</keyword>
<evidence type="ECO:0000256" key="3">
    <source>
        <dbReference type="ARBA" id="ARBA00022603"/>
    </source>
</evidence>
<keyword evidence="8 9" id="KW-0539">Nucleus</keyword>
<comment type="function">
    <text evidence="9">Specifically methylates the N1 position of guanosine-37 in various cytoplasmic and mitochondrial tRNAs. Methylation is not dependent on the nature of the nucleoside 5' of the target nucleoside. This is the first step in the biosynthesis of wybutosine (yW), a modified base adjacent to the anticodon of tRNAs and required for accurate decoding.</text>
</comment>
<evidence type="ECO:0000256" key="9">
    <source>
        <dbReference type="HAMAP-Rule" id="MF_03152"/>
    </source>
</evidence>
<comment type="subcellular location">
    <subcellularLocation>
        <location evidence="9">Mitochondrion matrix</location>
    </subcellularLocation>
    <subcellularLocation>
        <location evidence="9">Nucleus</location>
    </subcellularLocation>
    <subcellularLocation>
        <location evidence="9">Cytoplasm</location>
    </subcellularLocation>
    <text evidence="9">Predominantly in the mitochondria and in the nucleus.</text>
</comment>
<reference evidence="11 12" key="1">
    <citation type="submission" date="2023-08" db="EMBL/GenBank/DDBJ databases">
        <title>Black Yeasts Isolated from many extreme environments.</title>
        <authorList>
            <person name="Coleine C."/>
            <person name="Stajich J.E."/>
            <person name="Selbmann L."/>
        </authorList>
    </citation>
    <scope>NUCLEOTIDE SEQUENCE [LARGE SCALE GENOMIC DNA]</scope>
    <source>
        <strain evidence="11 12">CCFEE 5885</strain>
    </source>
</reference>
<evidence type="ECO:0000256" key="1">
    <source>
        <dbReference type="ARBA" id="ARBA00009775"/>
    </source>
</evidence>
<dbReference type="Gene3D" id="3.30.300.110">
    <property type="entry name" value="Met-10+ protein-like domains"/>
    <property type="match status" value="1"/>
</dbReference>
<comment type="caution">
    <text evidence="11">The sequence shown here is derived from an EMBL/GenBank/DDBJ whole genome shotgun (WGS) entry which is preliminary data.</text>
</comment>
<sequence>MSTTTAAEIALPPVNRDMKVLDRSFFKRKVDTSALTIFNPKDIQKVKAKVTSSRDLLSATTIKPVIDDETTPGARCILLKPHINASDRSTWKDEWSDIINDGTAKVRPYELTLTYDDWTMSDILDAILPEIPDGEEQNPAGFAQVGHVAHVNLREQFLPYKHLVGQVLIDKNATVKTVINKLQDVGTESVFRTFPYEVLAGPDDVNVTVRHAGCEFKFNFGEVYWNTRNGHEHERLISTFQPGQAVCDVMAGVGPFAVPTGKKGTWVWANDLNPACYEALDSAIRANKVSHFVRPFNLDGREFIKTATKQLLQKQRIFENRRKVNLFRNATASERKHAEEYIKATSTKMVEPPTFDHFVMNLPASAIEFLPAFRGIYYGHEHHFYAFGRKLPMVHVYTFQARRDNEEEEQVELRQRLSHHLGYELSVTKNEVELHRARLVAPNKLFYCASFRLPAAVAFALPGGSVSG</sequence>
<dbReference type="Pfam" id="PF25133">
    <property type="entry name" value="TYW2_N_2"/>
    <property type="match status" value="1"/>
</dbReference>
<dbReference type="GO" id="GO:0032259">
    <property type="term" value="P:methylation"/>
    <property type="evidence" value="ECO:0007669"/>
    <property type="project" value="UniProtKB-KW"/>
</dbReference>
<dbReference type="Proteomes" id="UP001345013">
    <property type="component" value="Unassembled WGS sequence"/>
</dbReference>